<accession>A0A813IAB3</accession>
<evidence type="ECO:0008006" key="9">
    <source>
        <dbReference type="Google" id="ProtNLM"/>
    </source>
</evidence>
<keyword evidence="3" id="KW-0732">Signal</keyword>
<feature type="region of interest" description="Disordered" evidence="1">
    <location>
        <begin position="106"/>
        <end position="127"/>
    </location>
</feature>
<dbReference type="EMBL" id="CAJNNV010029092">
    <property type="protein sequence ID" value="CAE8627008.1"/>
    <property type="molecule type" value="Genomic_DNA"/>
</dbReference>
<dbReference type="OrthoDB" id="438746at2759"/>
<sequence>MTKSSNLVRIAVLAVAALAMQQLAFVCAPGAGSSNLRSQGAAVAVAAGILAAAPVPALAAEQTFDGWGPPEIIAVLVPMFLVGGAYGDWESRQDSVDDVTGYGTLGKQVDGNTKDKPAYFRRSEETG</sequence>
<evidence type="ECO:0000256" key="1">
    <source>
        <dbReference type="SAM" id="MobiDB-lite"/>
    </source>
</evidence>
<proteinExistence type="predicted"/>
<comment type="caution">
    <text evidence="6">The sequence shown here is derived from an EMBL/GenBank/DDBJ whole genome shotgun (WGS) entry which is preliminary data.</text>
</comment>
<protein>
    <recommendedName>
        <fullName evidence="9">Holin</fullName>
    </recommendedName>
</protein>
<evidence type="ECO:0000313" key="4">
    <source>
        <dbReference type="EMBL" id="CAE8587198.1"/>
    </source>
</evidence>
<keyword evidence="2" id="KW-0812">Transmembrane</keyword>
<evidence type="ECO:0000313" key="5">
    <source>
        <dbReference type="EMBL" id="CAE8627008.1"/>
    </source>
</evidence>
<evidence type="ECO:0000256" key="3">
    <source>
        <dbReference type="SAM" id="SignalP"/>
    </source>
</evidence>
<feature type="transmembrane region" description="Helical" evidence="2">
    <location>
        <begin position="40"/>
        <end position="60"/>
    </location>
</feature>
<name>A0A813IAB3_POLGL</name>
<keyword evidence="2" id="KW-0472">Membrane</keyword>
<reference evidence="6" key="1">
    <citation type="submission" date="2021-02" db="EMBL/GenBank/DDBJ databases">
        <authorList>
            <person name="Dougan E. K."/>
            <person name="Rhodes N."/>
            <person name="Thang M."/>
            <person name="Chan C."/>
        </authorList>
    </citation>
    <scope>NUCLEOTIDE SEQUENCE</scope>
</reference>
<feature type="compositionally biased region" description="Basic and acidic residues" evidence="1">
    <location>
        <begin position="112"/>
        <end position="127"/>
    </location>
</feature>
<feature type="signal peptide" evidence="3">
    <location>
        <begin position="1"/>
        <end position="24"/>
    </location>
</feature>
<gene>
    <name evidence="5" type="ORF">PGLA1383_LOCUS43883</name>
    <name evidence="4" type="ORF">PGLA1383_LOCUS6039</name>
    <name evidence="6" type="ORF">PGLA2088_LOCUS6255</name>
</gene>
<dbReference type="EMBL" id="CAJNNV010002442">
    <property type="protein sequence ID" value="CAE8587198.1"/>
    <property type="molecule type" value="Genomic_DNA"/>
</dbReference>
<keyword evidence="2" id="KW-1133">Transmembrane helix</keyword>
<evidence type="ECO:0000313" key="6">
    <source>
        <dbReference type="EMBL" id="CAE8648086.1"/>
    </source>
</evidence>
<feature type="chain" id="PRO_5036222118" description="Holin" evidence="3">
    <location>
        <begin position="25"/>
        <end position="127"/>
    </location>
</feature>
<keyword evidence="8" id="KW-1185">Reference proteome</keyword>
<evidence type="ECO:0000313" key="8">
    <source>
        <dbReference type="Proteomes" id="UP000654075"/>
    </source>
</evidence>
<evidence type="ECO:0000313" key="7">
    <source>
        <dbReference type="Proteomes" id="UP000626109"/>
    </source>
</evidence>
<dbReference type="Proteomes" id="UP000626109">
    <property type="component" value="Unassembled WGS sequence"/>
</dbReference>
<dbReference type="AlphaFoldDB" id="A0A813IAB3"/>
<evidence type="ECO:0000256" key="2">
    <source>
        <dbReference type="SAM" id="Phobius"/>
    </source>
</evidence>
<dbReference type="EMBL" id="CAJNNW010006186">
    <property type="protein sequence ID" value="CAE8648086.1"/>
    <property type="molecule type" value="Genomic_DNA"/>
</dbReference>
<feature type="transmembrane region" description="Helical" evidence="2">
    <location>
        <begin position="72"/>
        <end position="89"/>
    </location>
</feature>
<organism evidence="6 7">
    <name type="scientific">Polarella glacialis</name>
    <name type="common">Dinoflagellate</name>
    <dbReference type="NCBI Taxonomy" id="89957"/>
    <lineage>
        <taxon>Eukaryota</taxon>
        <taxon>Sar</taxon>
        <taxon>Alveolata</taxon>
        <taxon>Dinophyceae</taxon>
        <taxon>Suessiales</taxon>
        <taxon>Suessiaceae</taxon>
        <taxon>Polarella</taxon>
    </lineage>
</organism>
<dbReference type="Proteomes" id="UP000654075">
    <property type="component" value="Unassembled WGS sequence"/>
</dbReference>